<evidence type="ECO:0000313" key="9">
    <source>
        <dbReference type="EMBL" id="VUZ86353.1"/>
    </source>
</evidence>
<dbReference type="InterPro" id="IPR025662">
    <property type="entry name" value="Sigma_54_int_dom_ATP-bd_1"/>
</dbReference>
<evidence type="ECO:0000256" key="5">
    <source>
        <dbReference type="ARBA" id="ARBA00023163"/>
    </source>
</evidence>
<dbReference type="PROSITE" id="PS50045">
    <property type="entry name" value="SIGMA54_INTERACT_4"/>
    <property type="match status" value="1"/>
</dbReference>
<dbReference type="Pfam" id="PF02954">
    <property type="entry name" value="HTH_8"/>
    <property type="match status" value="1"/>
</dbReference>
<evidence type="ECO:0000256" key="2">
    <source>
        <dbReference type="ARBA" id="ARBA00022741"/>
    </source>
</evidence>
<dbReference type="PROSITE" id="PS50110">
    <property type="entry name" value="RESPONSE_REGULATORY"/>
    <property type="match status" value="1"/>
</dbReference>
<keyword evidence="3" id="KW-0067">ATP-binding</keyword>
<keyword evidence="5" id="KW-0804">Transcription</keyword>
<evidence type="ECO:0000256" key="3">
    <source>
        <dbReference type="ARBA" id="ARBA00022840"/>
    </source>
</evidence>
<dbReference type="Gene3D" id="1.10.8.60">
    <property type="match status" value="1"/>
</dbReference>
<accession>A0A564ZMC1</accession>
<evidence type="ECO:0000256" key="1">
    <source>
        <dbReference type="ARBA" id="ARBA00022553"/>
    </source>
</evidence>
<dbReference type="GO" id="GO:0006355">
    <property type="term" value="P:regulation of DNA-templated transcription"/>
    <property type="evidence" value="ECO:0007669"/>
    <property type="project" value="InterPro"/>
</dbReference>
<dbReference type="PROSITE" id="PS00675">
    <property type="entry name" value="SIGMA54_INTERACT_1"/>
    <property type="match status" value="1"/>
</dbReference>
<gene>
    <name evidence="9" type="ORF">MELA_02755</name>
</gene>
<name>A0A564ZMC1_9BACT</name>
<dbReference type="InterPro" id="IPR058031">
    <property type="entry name" value="AAA_lid_NorR"/>
</dbReference>
<dbReference type="GO" id="GO:0005524">
    <property type="term" value="F:ATP binding"/>
    <property type="evidence" value="ECO:0007669"/>
    <property type="project" value="UniProtKB-KW"/>
</dbReference>
<dbReference type="Pfam" id="PF25601">
    <property type="entry name" value="AAA_lid_14"/>
    <property type="match status" value="1"/>
</dbReference>
<dbReference type="FunFam" id="3.40.50.2300:FF:000018">
    <property type="entry name" value="DNA-binding transcriptional regulator NtrC"/>
    <property type="match status" value="1"/>
</dbReference>
<evidence type="ECO:0000259" key="7">
    <source>
        <dbReference type="PROSITE" id="PS50045"/>
    </source>
</evidence>
<dbReference type="SMART" id="SM00382">
    <property type="entry name" value="AAA"/>
    <property type="match status" value="1"/>
</dbReference>
<dbReference type="PANTHER" id="PTHR32071:SF113">
    <property type="entry name" value="ALGINATE BIOSYNTHESIS TRANSCRIPTIONAL REGULATORY PROTEIN ALGB"/>
    <property type="match status" value="1"/>
</dbReference>
<dbReference type="SUPFAM" id="SSF52172">
    <property type="entry name" value="CheY-like"/>
    <property type="match status" value="1"/>
</dbReference>
<feature type="domain" description="Response regulatory" evidence="8">
    <location>
        <begin position="6"/>
        <end position="120"/>
    </location>
</feature>
<evidence type="ECO:0000256" key="4">
    <source>
        <dbReference type="ARBA" id="ARBA00023015"/>
    </source>
</evidence>
<evidence type="ECO:0000259" key="8">
    <source>
        <dbReference type="PROSITE" id="PS50110"/>
    </source>
</evidence>
<evidence type="ECO:0000313" key="10">
    <source>
        <dbReference type="Proteomes" id="UP000334340"/>
    </source>
</evidence>
<dbReference type="Proteomes" id="UP000334340">
    <property type="component" value="Unassembled WGS sequence"/>
</dbReference>
<keyword evidence="2" id="KW-0547">Nucleotide-binding</keyword>
<dbReference type="Pfam" id="PF00158">
    <property type="entry name" value="Sigma54_activat"/>
    <property type="match status" value="1"/>
</dbReference>
<feature type="domain" description="Sigma-54 factor interaction" evidence="7">
    <location>
        <begin position="145"/>
        <end position="374"/>
    </location>
</feature>
<proteinExistence type="predicted"/>
<keyword evidence="1 6" id="KW-0597">Phosphoprotein</keyword>
<dbReference type="Pfam" id="PF00072">
    <property type="entry name" value="Response_reg"/>
    <property type="match status" value="1"/>
</dbReference>
<dbReference type="EMBL" id="CABIKM010000052">
    <property type="protein sequence ID" value="VUZ86353.1"/>
    <property type="molecule type" value="Genomic_DNA"/>
</dbReference>
<dbReference type="InterPro" id="IPR025944">
    <property type="entry name" value="Sigma_54_int_dom_CS"/>
</dbReference>
<dbReference type="FunFam" id="3.40.50.300:FF:000006">
    <property type="entry name" value="DNA-binding transcriptional regulator NtrC"/>
    <property type="match status" value="1"/>
</dbReference>
<dbReference type="GO" id="GO:0016301">
    <property type="term" value="F:kinase activity"/>
    <property type="evidence" value="ECO:0007669"/>
    <property type="project" value="UniProtKB-KW"/>
</dbReference>
<dbReference type="InterPro" id="IPR003593">
    <property type="entry name" value="AAA+_ATPase"/>
</dbReference>
<keyword evidence="4" id="KW-0805">Transcription regulation</keyword>
<evidence type="ECO:0000256" key="6">
    <source>
        <dbReference type="PROSITE-ProRule" id="PRU00169"/>
    </source>
</evidence>
<dbReference type="Gene3D" id="3.40.50.2300">
    <property type="match status" value="1"/>
</dbReference>
<dbReference type="Gene3D" id="1.10.10.60">
    <property type="entry name" value="Homeodomain-like"/>
    <property type="match status" value="1"/>
</dbReference>
<dbReference type="PANTHER" id="PTHR32071">
    <property type="entry name" value="TRANSCRIPTIONAL REGULATORY PROTEIN"/>
    <property type="match status" value="1"/>
</dbReference>
<dbReference type="PROSITE" id="PS00688">
    <property type="entry name" value="SIGMA54_INTERACT_3"/>
    <property type="match status" value="1"/>
</dbReference>
<dbReference type="PRINTS" id="PR01590">
    <property type="entry name" value="HTHFIS"/>
</dbReference>
<dbReference type="GO" id="GO:0000160">
    <property type="term" value="P:phosphorelay signal transduction system"/>
    <property type="evidence" value="ECO:0007669"/>
    <property type="project" value="InterPro"/>
</dbReference>
<dbReference type="InterPro" id="IPR002197">
    <property type="entry name" value="HTH_Fis"/>
</dbReference>
<dbReference type="GO" id="GO:0043565">
    <property type="term" value="F:sequence-specific DNA binding"/>
    <property type="evidence" value="ECO:0007669"/>
    <property type="project" value="InterPro"/>
</dbReference>
<keyword evidence="10" id="KW-1185">Reference proteome</keyword>
<keyword evidence="9" id="KW-0808">Transferase</keyword>
<dbReference type="SUPFAM" id="SSF46689">
    <property type="entry name" value="Homeodomain-like"/>
    <property type="match status" value="1"/>
</dbReference>
<dbReference type="AlphaFoldDB" id="A0A564ZMC1"/>
<sequence>MSKPPRILVVDDDATARAVLAEVLMKAGYAVESAGGGAEAVEKGQRVPVDLVLTDIKMPDMDGMAVLKRFRELSPETPVILLTAFGAMESAIEAIKCGAYDYISKPFKKDDVLLTIGRALDQRRLLYENVHYRQALRDRYQFSNIIGSSQAMLEVYKLVARVADGRSTVLLHGESGTGKELIARAIHYNGPRANAPFVAVNCGALTESLLESELFGHEKGAFTGATAVKRGLFEEAGGGTILLDEVGDMSPALQAKLLRVLQEQEIRRVGGDKSIPVDVRVLASTHRDLWSMVRKQQFREDLYYRLNVVTITLPPLRDRRDDIPMLAYHFMQRCAAANQRPVVGISPDAMMILQQANWPGNVRELEHTIESAVVMTSHEIILPDDLPATLRESAPVAAAPEFPDLVTLEEMERRYLIRVLEETHGNKAQAAKILGIDRRTLYRMAERFGLNLAEG</sequence>
<dbReference type="InterPro" id="IPR002078">
    <property type="entry name" value="Sigma_54_int"/>
</dbReference>
<dbReference type="SUPFAM" id="SSF52540">
    <property type="entry name" value="P-loop containing nucleoside triphosphate hydrolases"/>
    <property type="match status" value="1"/>
</dbReference>
<reference evidence="9 10" key="1">
    <citation type="submission" date="2019-07" db="EMBL/GenBank/DDBJ databases">
        <authorList>
            <person name="Cremers G."/>
        </authorList>
    </citation>
    <scope>NUCLEOTIDE SEQUENCE [LARGE SCALE GENOMIC DNA]</scope>
</reference>
<dbReference type="CDD" id="cd00009">
    <property type="entry name" value="AAA"/>
    <property type="match status" value="1"/>
</dbReference>
<protein>
    <submittedName>
        <fullName evidence="9">Hisitidine kinase</fullName>
    </submittedName>
</protein>
<dbReference type="InterPro" id="IPR027417">
    <property type="entry name" value="P-loop_NTPase"/>
</dbReference>
<dbReference type="InterPro" id="IPR001789">
    <property type="entry name" value="Sig_transdc_resp-reg_receiver"/>
</dbReference>
<dbReference type="Gene3D" id="3.40.50.300">
    <property type="entry name" value="P-loop containing nucleotide triphosphate hydrolases"/>
    <property type="match status" value="1"/>
</dbReference>
<dbReference type="SMART" id="SM00448">
    <property type="entry name" value="REC"/>
    <property type="match status" value="1"/>
</dbReference>
<dbReference type="InterPro" id="IPR009057">
    <property type="entry name" value="Homeodomain-like_sf"/>
</dbReference>
<keyword evidence="9" id="KW-0418">Kinase</keyword>
<dbReference type="InterPro" id="IPR011006">
    <property type="entry name" value="CheY-like_superfamily"/>
</dbReference>
<organism evidence="9 10">
    <name type="scientific">Candidatus Methylomirabilis lanthanidiphila</name>
    <dbReference type="NCBI Taxonomy" id="2211376"/>
    <lineage>
        <taxon>Bacteria</taxon>
        <taxon>Candidatus Methylomirabilota</taxon>
        <taxon>Candidatus Methylomirabilia</taxon>
        <taxon>Candidatus Methylomirabilales</taxon>
        <taxon>Candidatus Methylomirabilaceae</taxon>
        <taxon>Candidatus Methylomirabilis</taxon>
    </lineage>
</organism>
<feature type="modified residue" description="4-aspartylphosphate" evidence="6">
    <location>
        <position position="55"/>
    </location>
</feature>